<proteinExistence type="predicted"/>
<dbReference type="EMBL" id="FNCF01000009">
    <property type="protein sequence ID" value="SDH11585.1"/>
    <property type="molecule type" value="Genomic_DNA"/>
</dbReference>
<evidence type="ECO:0000256" key="7">
    <source>
        <dbReference type="SAM" id="Phobius"/>
    </source>
</evidence>
<dbReference type="OrthoDB" id="145388at2"/>
<feature type="transmembrane region" description="Helical" evidence="7">
    <location>
        <begin position="305"/>
        <end position="323"/>
    </location>
</feature>
<feature type="transmembrane region" description="Helical" evidence="7">
    <location>
        <begin position="166"/>
        <end position="185"/>
    </location>
</feature>
<keyword evidence="6 7" id="KW-0472">Membrane</keyword>
<comment type="subcellular location">
    <subcellularLocation>
        <location evidence="1">Cell membrane</location>
        <topology evidence="1">Multi-pass membrane protein</topology>
    </subcellularLocation>
</comment>
<accession>A0A1G7ZSA7</accession>
<dbReference type="PANTHER" id="PTHR23513">
    <property type="entry name" value="INTEGRAL MEMBRANE EFFLUX PROTEIN-RELATED"/>
    <property type="match status" value="1"/>
</dbReference>
<dbReference type="PANTHER" id="PTHR23513:SF6">
    <property type="entry name" value="MAJOR FACILITATOR SUPERFAMILY ASSOCIATED DOMAIN-CONTAINING PROTEIN"/>
    <property type="match status" value="1"/>
</dbReference>
<feature type="transmembrane region" description="Helical" evidence="7">
    <location>
        <begin position="42"/>
        <end position="63"/>
    </location>
</feature>
<dbReference type="PROSITE" id="PS50850">
    <property type="entry name" value="MFS"/>
    <property type="match status" value="1"/>
</dbReference>
<evidence type="ECO:0000313" key="9">
    <source>
        <dbReference type="EMBL" id="SDH11585.1"/>
    </source>
</evidence>
<dbReference type="InterPro" id="IPR036259">
    <property type="entry name" value="MFS_trans_sf"/>
</dbReference>
<dbReference type="RefSeq" id="WP_091068808.1">
    <property type="nucleotide sequence ID" value="NZ_FNCF01000009.1"/>
</dbReference>
<dbReference type="CDD" id="cd06173">
    <property type="entry name" value="MFS_MefA_like"/>
    <property type="match status" value="1"/>
</dbReference>
<dbReference type="InterPro" id="IPR020846">
    <property type="entry name" value="MFS_dom"/>
</dbReference>
<dbReference type="GO" id="GO:0005886">
    <property type="term" value="C:plasma membrane"/>
    <property type="evidence" value="ECO:0007669"/>
    <property type="project" value="UniProtKB-SubCell"/>
</dbReference>
<keyword evidence="4 7" id="KW-0812">Transmembrane</keyword>
<feature type="transmembrane region" description="Helical" evidence="7">
    <location>
        <begin position="140"/>
        <end position="160"/>
    </location>
</feature>
<evidence type="ECO:0000256" key="3">
    <source>
        <dbReference type="ARBA" id="ARBA00022475"/>
    </source>
</evidence>
<dbReference type="InterPro" id="IPR010290">
    <property type="entry name" value="TM_effector"/>
</dbReference>
<feature type="transmembrane region" description="Helical" evidence="7">
    <location>
        <begin position="370"/>
        <end position="387"/>
    </location>
</feature>
<keyword evidence="10" id="KW-1185">Reference proteome</keyword>
<feature type="transmembrane region" description="Helical" evidence="7">
    <location>
        <begin position="12"/>
        <end position="36"/>
    </location>
</feature>
<keyword evidence="5 7" id="KW-1133">Transmembrane helix</keyword>
<reference evidence="10" key="1">
    <citation type="submission" date="2016-10" db="EMBL/GenBank/DDBJ databases">
        <authorList>
            <person name="Varghese N."/>
            <person name="Submissions S."/>
        </authorList>
    </citation>
    <scope>NUCLEOTIDE SEQUENCE [LARGE SCALE GENOMIC DNA]</scope>
    <source>
        <strain evidence="10">DSM 44526</strain>
    </source>
</reference>
<feature type="transmembrane region" description="Helical" evidence="7">
    <location>
        <begin position="343"/>
        <end position="364"/>
    </location>
</feature>
<evidence type="ECO:0000256" key="1">
    <source>
        <dbReference type="ARBA" id="ARBA00004651"/>
    </source>
</evidence>
<feature type="domain" description="Major facilitator superfamily (MFS) profile" evidence="8">
    <location>
        <begin position="216"/>
        <end position="401"/>
    </location>
</feature>
<feature type="transmembrane region" description="Helical" evidence="7">
    <location>
        <begin position="219"/>
        <end position="240"/>
    </location>
</feature>
<dbReference type="AlphaFoldDB" id="A0A1G7ZSA7"/>
<evidence type="ECO:0000256" key="6">
    <source>
        <dbReference type="ARBA" id="ARBA00023136"/>
    </source>
</evidence>
<dbReference type="GO" id="GO:0022857">
    <property type="term" value="F:transmembrane transporter activity"/>
    <property type="evidence" value="ECO:0007669"/>
    <property type="project" value="InterPro"/>
</dbReference>
<gene>
    <name evidence="9" type="ORF">SAMN05660324_4345</name>
</gene>
<keyword evidence="2" id="KW-0813">Transport</keyword>
<evidence type="ECO:0000313" key="10">
    <source>
        <dbReference type="Proteomes" id="UP000198863"/>
    </source>
</evidence>
<name>A0A1G7ZSA7_9ACTN</name>
<sequence>MGRLGADFWRLWSAAVVSRLGGGVASAGLPLLAASLTRDPRQVALVSVFAGLPWLLLALHTGALADRWDRRRTMWLCDLASALVMAGLALGVLVGAASLWVLCAAAFAAASISTLFDSAGQAALPSLVARDQLPAANSRLYTGTVLAGLFVGPPVGSWLFVAHPAVPFAVDAVSFVGSAALVFAIRSRFRAPESSGTGLTREIGDGVRWLWRHRRLRSLVVLLTVWNLTETAVLGVLVLYALERLQVPPSAYGLLLTGVAVGGVLGAAAAPRAERWMGTGPLIVVTVALTVLADVGLALTRSAVVAGLLLGVVGVAAFAFNVVSSSYRQSVVPDLLQGRVSSAYRFATWGIAPVGAALGGVVAAGAGLPAVFWGAAAVLAVAGLATARELLPARLAVDTPS</sequence>
<dbReference type="Pfam" id="PF05977">
    <property type="entry name" value="MFS_3"/>
    <property type="match status" value="1"/>
</dbReference>
<dbReference type="Proteomes" id="UP000198863">
    <property type="component" value="Unassembled WGS sequence"/>
</dbReference>
<dbReference type="SUPFAM" id="SSF103473">
    <property type="entry name" value="MFS general substrate transporter"/>
    <property type="match status" value="1"/>
</dbReference>
<keyword evidence="3" id="KW-1003">Cell membrane</keyword>
<feature type="transmembrane region" description="Helical" evidence="7">
    <location>
        <begin position="282"/>
        <end position="299"/>
    </location>
</feature>
<evidence type="ECO:0000256" key="5">
    <source>
        <dbReference type="ARBA" id="ARBA00022989"/>
    </source>
</evidence>
<feature type="transmembrane region" description="Helical" evidence="7">
    <location>
        <begin position="252"/>
        <end position="270"/>
    </location>
</feature>
<evidence type="ECO:0000256" key="4">
    <source>
        <dbReference type="ARBA" id="ARBA00022692"/>
    </source>
</evidence>
<dbReference type="Gene3D" id="1.20.1250.20">
    <property type="entry name" value="MFS general substrate transporter like domains"/>
    <property type="match status" value="1"/>
</dbReference>
<evidence type="ECO:0000256" key="2">
    <source>
        <dbReference type="ARBA" id="ARBA00022448"/>
    </source>
</evidence>
<protein>
    <submittedName>
        <fullName evidence="9">Predicted arabinose efflux permease, MFS family</fullName>
    </submittedName>
</protein>
<feature type="transmembrane region" description="Helical" evidence="7">
    <location>
        <begin position="75"/>
        <end position="93"/>
    </location>
</feature>
<evidence type="ECO:0000259" key="8">
    <source>
        <dbReference type="PROSITE" id="PS50850"/>
    </source>
</evidence>
<organism evidence="9 10">
    <name type="scientific">Klenkia brasiliensis</name>
    <dbReference type="NCBI Taxonomy" id="333142"/>
    <lineage>
        <taxon>Bacteria</taxon>
        <taxon>Bacillati</taxon>
        <taxon>Actinomycetota</taxon>
        <taxon>Actinomycetes</taxon>
        <taxon>Geodermatophilales</taxon>
        <taxon>Geodermatophilaceae</taxon>
        <taxon>Klenkia</taxon>
    </lineage>
</organism>